<dbReference type="Pfam" id="PF03878">
    <property type="entry name" value="YIF1"/>
    <property type="match status" value="1"/>
</dbReference>
<keyword evidence="8" id="KW-0653">Protein transport</keyword>
<comment type="subcellular location">
    <subcellularLocation>
        <location evidence="2">Endoplasmic reticulum membrane</location>
        <topology evidence="2">Multi-pass membrane protein</topology>
    </subcellularLocation>
    <subcellularLocation>
        <location evidence="3">Golgi apparatus membrane</location>
        <topology evidence="3">Multi-pass membrane protein</topology>
    </subcellularLocation>
    <subcellularLocation>
        <location evidence="1 13">Nucleus</location>
    </subcellularLocation>
</comment>
<sequence length="670" mass="74387">MDFQQQGYRATKPRARASPPSGGPLLFDDTSSGPPTVNNQNYYSSGYNMAEAPVGQEPGMGNLFADPVASAAMMYGSSLANQGKDIVNKEINRFMSVNKLKYFFAVDTKYVMKKLLLLMFPYTHQDWEVRYHRDTPLTPRHDVNAPDLYIPTMAFITYILLAGMALGIQKRFSPEVLGLCASTALVWIIIEVLIMLLSLYLLTVHTDLSTFDLVAYSGYKYVGMIFTVLCGLLFGSDGYFVALAWSSCALMFFIVRSLKMKILSSFSADSMSAGASAKPHFRLYITVACAAFQPIIIYWLTAHLVYMDHVAWLSVFVSLTGECVDLYFAAGRQMEKHTQALPPHSPLHSPPNNSEALSRSPSLPQPAAVLPASIPSSPTSYLHLSSTPGGSHCLSPSTVSDQDDLTCLSWLHQRGNLLPLQPLPKITTLPQTLDPIPVQQLPSFPAKPPYSFSSLIFMAIEDSPEKRLPVKGIYEWIVDNFPYYREAPGGWRNSVRHNLSLSKSFQRIHRDKSQSIGKGSLWRVCPEYRPALLEVLRKTHYCHRTNSNLLNKPVLLEAADNGQNTLGETMEISDLDSLSSNPPCSLTPDHEELVPMESVELTEVAGEDSEKDPLADSGYIELHYYQYQQYQYLVLPGDTELDLETVEILQLDAEAQEAAGSLLDLAGGNH</sequence>
<evidence type="ECO:0000256" key="10">
    <source>
        <dbReference type="ARBA" id="ARBA00023034"/>
    </source>
</evidence>
<accession>A0AA88TL20</accession>
<evidence type="ECO:0000256" key="14">
    <source>
        <dbReference type="SAM" id="MobiDB-lite"/>
    </source>
</evidence>
<dbReference type="PANTHER" id="PTHR14083">
    <property type="entry name" value="YIP1 INTERACTING FACTOR HOMOLOG YIF1 PROTEIN"/>
    <property type="match status" value="1"/>
</dbReference>
<keyword evidence="7" id="KW-0256">Endoplasmic reticulum</keyword>
<evidence type="ECO:0000256" key="15">
    <source>
        <dbReference type="SAM" id="Phobius"/>
    </source>
</evidence>
<dbReference type="SMART" id="SM00339">
    <property type="entry name" value="FH"/>
    <property type="match status" value="1"/>
</dbReference>
<feature type="compositionally biased region" description="Polar residues" evidence="14">
    <location>
        <begin position="29"/>
        <end position="38"/>
    </location>
</feature>
<dbReference type="AlphaFoldDB" id="A0AA88TL20"/>
<evidence type="ECO:0000259" key="16">
    <source>
        <dbReference type="PROSITE" id="PS50039"/>
    </source>
</evidence>
<dbReference type="InterPro" id="IPR036388">
    <property type="entry name" value="WH-like_DNA-bd_sf"/>
</dbReference>
<dbReference type="InterPro" id="IPR030456">
    <property type="entry name" value="TF_fork_head_CS_2"/>
</dbReference>
<dbReference type="InterPro" id="IPR036390">
    <property type="entry name" value="WH_DNA-bd_sf"/>
</dbReference>
<feature type="transmembrane region" description="Helical" evidence="15">
    <location>
        <begin position="148"/>
        <end position="169"/>
    </location>
</feature>
<feature type="region of interest" description="Disordered" evidence="14">
    <location>
        <begin position="339"/>
        <end position="364"/>
    </location>
</feature>
<dbReference type="PRINTS" id="PR00053">
    <property type="entry name" value="FORKHEAD"/>
</dbReference>
<dbReference type="GO" id="GO:0015031">
    <property type="term" value="P:protein transport"/>
    <property type="evidence" value="ECO:0007669"/>
    <property type="project" value="UniProtKB-KW"/>
</dbReference>
<dbReference type="SUPFAM" id="SSF46785">
    <property type="entry name" value="Winged helix' DNA-binding domain"/>
    <property type="match status" value="1"/>
</dbReference>
<dbReference type="PROSITE" id="PS50039">
    <property type="entry name" value="FORK_HEAD_3"/>
    <property type="match status" value="1"/>
</dbReference>
<dbReference type="PROSITE" id="PS00657">
    <property type="entry name" value="FORK_HEAD_1"/>
    <property type="match status" value="1"/>
</dbReference>
<dbReference type="GO" id="GO:0006888">
    <property type="term" value="P:endoplasmic reticulum to Golgi vesicle-mediated transport"/>
    <property type="evidence" value="ECO:0007669"/>
    <property type="project" value="InterPro"/>
</dbReference>
<dbReference type="EMBL" id="JAUYZG010000013">
    <property type="protein sequence ID" value="KAK2891220.1"/>
    <property type="molecule type" value="Genomic_DNA"/>
</dbReference>
<feature type="transmembrane region" description="Helical" evidence="15">
    <location>
        <begin position="222"/>
        <end position="255"/>
    </location>
</feature>
<feature type="domain" description="Fork-head" evidence="16">
    <location>
        <begin position="447"/>
        <end position="534"/>
    </location>
</feature>
<keyword evidence="9 15" id="KW-1133">Transmembrane helix</keyword>
<proteinExistence type="inferred from homology"/>
<evidence type="ECO:0000256" key="12">
    <source>
        <dbReference type="ARBA" id="ARBA00023136"/>
    </source>
</evidence>
<keyword evidence="10" id="KW-0333">Golgi apparatus</keyword>
<evidence type="ECO:0000256" key="11">
    <source>
        <dbReference type="ARBA" id="ARBA00023125"/>
    </source>
</evidence>
<comment type="caution">
    <text evidence="17">The sequence shown here is derived from an EMBL/GenBank/DDBJ whole genome shotgun (WGS) entry which is preliminary data.</text>
</comment>
<evidence type="ECO:0000256" key="2">
    <source>
        <dbReference type="ARBA" id="ARBA00004477"/>
    </source>
</evidence>
<evidence type="ECO:0000256" key="7">
    <source>
        <dbReference type="ARBA" id="ARBA00022824"/>
    </source>
</evidence>
<evidence type="ECO:0000256" key="9">
    <source>
        <dbReference type="ARBA" id="ARBA00022989"/>
    </source>
</evidence>
<dbReference type="InterPro" id="IPR001766">
    <property type="entry name" value="Fork_head_dom"/>
</dbReference>
<dbReference type="GO" id="GO:0000139">
    <property type="term" value="C:Golgi membrane"/>
    <property type="evidence" value="ECO:0007669"/>
    <property type="project" value="UniProtKB-SubCell"/>
</dbReference>
<dbReference type="GO" id="GO:0003700">
    <property type="term" value="F:DNA-binding transcription factor activity"/>
    <property type="evidence" value="ECO:0007669"/>
    <property type="project" value="InterPro"/>
</dbReference>
<dbReference type="Gene3D" id="1.10.10.10">
    <property type="entry name" value="Winged helix-like DNA-binding domain superfamily/Winged helix DNA-binding domain"/>
    <property type="match status" value="1"/>
</dbReference>
<keyword evidence="13" id="KW-0539">Nucleus</keyword>
<keyword evidence="12 15" id="KW-0472">Membrane</keyword>
<keyword evidence="11 13" id="KW-0238">DNA-binding</keyword>
<evidence type="ECO:0000256" key="13">
    <source>
        <dbReference type="PROSITE-ProRule" id="PRU00089"/>
    </source>
</evidence>
<comment type="similarity">
    <text evidence="4">Belongs to the YIF1 family.</text>
</comment>
<gene>
    <name evidence="17" type="ORF">Q8A67_013863</name>
</gene>
<dbReference type="GO" id="GO:0043565">
    <property type="term" value="F:sequence-specific DNA binding"/>
    <property type="evidence" value="ECO:0007669"/>
    <property type="project" value="InterPro"/>
</dbReference>
<dbReference type="PROSITE" id="PS00658">
    <property type="entry name" value="FORK_HEAD_2"/>
    <property type="match status" value="1"/>
</dbReference>
<evidence type="ECO:0000256" key="5">
    <source>
        <dbReference type="ARBA" id="ARBA00022448"/>
    </source>
</evidence>
<dbReference type="PANTHER" id="PTHR14083:SF2">
    <property type="entry name" value="PROTEIN YIF1A"/>
    <property type="match status" value="1"/>
</dbReference>
<dbReference type="GO" id="GO:0005789">
    <property type="term" value="C:endoplasmic reticulum membrane"/>
    <property type="evidence" value="ECO:0007669"/>
    <property type="project" value="UniProtKB-SubCell"/>
</dbReference>
<evidence type="ECO:0000313" key="18">
    <source>
        <dbReference type="Proteomes" id="UP001187343"/>
    </source>
</evidence>
<dbReference type="InterPro" id="IPR018122">
    <property type="entry name" value="TF_fork_head_CS_1"/>
</dbReference>
<feature type="transmembrane region" description="Helical" evidence="15">
    <location>
        <begin position="281"/>
        <end position="300"/>
    </location>
</feature>
<reference evidence="17" key="1">
    <citation type="submission" date="2023-08" db="EMBL/GenBank/DDBJ databases">
        <title>Chromosome-level Genome Assembly of mud carp (Cirrhinus molitorella).</title>
        <authorList>
            <person name="Liu H."/>
        </authorList>
    </citation>
    <scope>NUCLEOTIDE SEQUENCE</scope>
    <source>
        <strain evidence="17">Prfri</strain>
        <tissue evidence="17">Muscle</tissue>
    </source>
</reference>
<dbReference type="InterPro" id="IPR005578">
    <property type="entry name" value="Yif1_fam"/>
</dbReference>
<keyword evidence="5" id="KW-0813">Transport</keyword>
<dbReference type="GO" id="GO:0030134">
    <property type="term" value="C:COPII-coated ER to Golgi transport vesicle"/>
    <property type="evidence" value="ECO:0007669"/>
    <property type="project" value="TreeGrafter"/>
</dbReference>
<keyword evidence="18" id="KW-1185">Reference proteome</keyword>
<evidence type="ECO:0000256" key="8">
    <source>
        <dbReference type="ARBA" id="ARBA00022927"/>
    </source>
</evidence>
<dbReference type="Proteomes" id="UP001187343">
    <property type="component" value="Unassembled WGS sequence"/>
</dbReference>
<evidence type="ECO:0000256" key="6">
    <source>
        <dbReference type="ARBA" id="ARBA00022692"/>
    </source>
</evidence>
<keyword evidence="6 15" id="KW-0812">Transmembrane</keyword>
<feature type="DNA-binding region" description="Fork-head" evidence="13">
    <location>
        <begin position="447"/>
        <end position="534"/>
    </location>
</feature>
<name>A0AA88TL20_9TELE</name>
<evidence type="ECO:0000256" key="3">
    <source>
        <dbReference type="ARBA" id="ARBA00004653"/>
    </source>
</evidence>
<organism evidence="17 18">
    <name type="scientific">Cirrhinus molitorella</name>
    <name type="common">mud carp</name>
    <dbReference type="NCBI Taxonomy" id="172907"/>
    <lineage>
        <taxon>Eukaryota</taxon>
        <taxon>Metazoa</taxon>
        <taxon>Chordata</taxon>
        <taxon>Craniata</taxon>
        <taxon>Vertebrata</taxon>
        <taxon>Euteleostomi</taxon>
        <taxon>Actinopterygii</taxon>
        <taxon>Neopterygii</taxon>
        <taxon>Teleostei</taxon>
        <taxon>Ostariophysi</taxon>
        <taxon>Cypriniformes</taxon>
        <taxon>Cyprinidae</taxon>
        <taxon>Labeoninae</taxon>
        <taxon>Labeonini</taxon>
        <taxon>Cirrhinus</taxon>
    </lineage>
</organism>
<dbReference type="GO" id="GO:0005634">
    <property type="term" value="C:nucleus"/>
    <property type="evidence" value="ECO:0007669"/>
    <property type="project" value="UniProtKB-SubCell"/>
</dbReference>
<feature type="transmembrane region" description="Helical" evidence="15">
    <location>
        <begin position="176"/>
        <end position="202"/>
    </location>
</feature>
<dbReference type="Pfam" id="PF00250">
    <property type="entry name" value="Forkhead"/>
    <property type="match status" value="1"/>
</dbReference>
<evidence type="ECO:0000313" key="17">
    <source>
        <dbReference type="EMBL" id="KAK2891220.1"/>
    </source>
</evidence>
<evidence type="ECO:0000256" key="1">
    <source>
        <dbReference type="ARBA" id="ARBA00004123"/>
    </source>
</evidence>
<feature type="region of interest" description="Disordered" evidence="14">
    <location>
        <begin position="1"/>
        <end position="38"/>
    </location>
</feature>
<evidence type="ECO:0000256" key="4">
    <source>
        <dbReference type="ARBA" id="ARBA00009727"/>
    </source>
</evidence>
<dbReference type="GO" id="GO:0005793">
    <property type="term" value="C:endoplasmic reticulum-Golgi intermediate compartment"/>
    <property type="evidence" value="ECO:0007669"/>
    <property type="project" value="TreeGrafter"/>
</dbReference>
<protein>
    <recommendedName>
        <fullName evidence="16">Fork-head domain-containing protein</fullName>
    </recommendedName>
</protein>